<keyword evidence="4" id="KW-1185">Reference proteome</keyword>
<feature type="region of interest" description="Disordered" evidence="1">
    <location>
        <begin position="40"/>
        <end position="63"/>
    </location>
</feature>
<proteinExistence type="predicted"/>
<feature type="compositionally biased region" description="Gly residues" evidence="1">
    <location>
        <begin position="40"/>
        <end position="54"/>
    </location>
</feature>
<evidence type="ECO:0000313" key="4">
    <source>
        <dbReference type="Proteomes" id="UP001595847"/>
    </source>
</evidence>
<keyword evidence="2" id="KW-0472">Membrane</keyword>
<dbReference type="RefSeq" id="WP_378532673.1">
    <property type="nucleotide sequence ID" value="NZ_JBHSBH010000007.1"/>
</dbReference>
<accession>A0ABV8FNI5</accession>
<reference evidence="4" key="1">
    <citation type="journal article" date="2019" name="Int. J. Syst. Evol. Microbiol.">
        <title>The Global Catalogue of Microorganisms (GCM) 10K type strain sequencing project: providing services to taxonomists for standard genome sequencing and annotation.</title>
        <authorList>
            <consortium name="The Broad Institute Genomics Platform"/>
            <consortium name="The Broad Institute Genome Sequencing Center for Infectious Disease"/>
            <person name="Wu L."/>
            <person name="Ma J."/>
        </authorList>
    </citation>
    <scope>NUCLEOTIDE SEQUENCE [LARGE SCALE GENOMIC DNA]</scope>
    <source>
        <strain evidence="4">TBRC 1826</strain>
    </source>
</reference>
<dbReference type="Proteomes" id="UP001595847">
    <property type="component" value="Unassembled WGS sequence"/>
</dbReference>
<evidence type="ECO:0000313" key="3">
    <source>
        <dbReference type="EMBL" id="MFC3996537.1"/>
    </source>
</evidence>
<protein>
    <submittedName>
        <fullName evidence="3">Uncharacterized protein</fullName>
    </submittedName>
</protein>
<dbReference type="EMBL" id="JBHSBH010000007">
    <property type="protein sequence ID" value="MFC3996537.1"/>
    <property type="molecule type" value="Genomic_DNA"/>
</dbReference>
<name>A0ABV8FNI5_9ACTN</name>
<comment type="caution">
    <text evidence="3">The sequence shown here is derived from an EMBL/GenBank/DDBJ whole genome shotgun (WGS) entry which is preliminary data.</text>
</comment>
<keyword evidence="2" id="KW-1133">Transmembrane helix</keyword>
<feature type="transmembrane region" description="Helical" evidence="2">
    <location>
        <begin position="67"/>
        <end position="92"/>
    </location>
</feature>
<feature type="transmembrane region" description="Helical" evidence="2">
    <location>
        <begin position="6"/>
        <end position="25"/>
    </location>
</feature>
<evidence type="ECO:0000256" key="2">
    <source>
        <dbReference type="SAM" id="Phobius"/>
    </source>
</evidence>
<keyword evidence="2" id="KW-0812">Transmembrane</keyword>
<organism evidence="3 4">
    <name type="scientific">Nocardiopsis sediminis</name>
    <dbReference type="NCBI Taxonomy" id="1778267"/>
    <lineage>
        <taxon>Bacteria</taxon>
        <taxon>Bacillati</taxon>
        <taxon>Actinomycetota</taxon>
        <taxon>Actinomycetes</taxon>
        <taxon>Streptosporangiales</taxon>
        <taxon>Nocardiopsidaceae</taxon>
        <taxon>Nocardiopsis</taxon>
    </lineage>
</organism>
<evidence type="ECO:0000256" key="1">
    <source>
        <dbReference type="SAM" id="MobiDB-lite"/>
    </source>
</evidence>
<sequence>MDLLLGLIVIGVVIFAGITIINWAIDNDWLTTDRSGGGGAGYTGSSSDGGYGGDGGRRRRRRRMTTARPLMGAPGLLLSVVLLVLLTVRFGYGIRLPDVLGDVRYDWPGRRPGRWG</sequence>
<gene>
    <name evidence="3" type="ORF">ACFOVU_11465</name>
</gene>